<comment type="caution">
    <text evidence="2">The sequence shown here is derived from an EMBL/GenBank/DDBJ whole genome shotgun (WGS) entry which is preliminary data.</text>
</comment>
<keyword evidence="3" id="KW-1185">Reference proteome</keyword>
<feature type="region of interest" description="Disordered" evidence="1">
    <location>
        <begin position="63"/>
        <end position="141"/>
    </location>
</feature>
<reference evidence="2" key="1">
    <citation type="submission" date="2023-10" db="EMBL/GenBank/DDBJ databases">
        <authorList>
            <person name="Chen Y."/>
            <person name="Shah S."/>
            <person name="Dougan E. K."/>
            <person name="Thang M."/>
            <person name="Chan C."/>
        </authorList>
    </citation>
    <scope>NUCLEOTIDE SEQUENCE [LARGE SCALE GENOMIC DNA]</scope>
</reference>
<feature type="compositionally biased region" description="Polar residues" evidence="1">
    <location>
        <begin position="82"/>
        <end position="97"/>
    </location>
</feature>
<evidence type="ECO:0000313" key="2">
    <source>
        <dbReference type="EMBL" id="CAK0840502.1"/>
    </source>
</evidence>
<evidence type="ECO:0000313" key="3">
    <source>
        <dbReference type="Proteomes" id="UP001189429"/>
    </source>
</evidence>
<organism evidence="2 3">
    <name type="scientific">Prorocentrum cordatum</name>
    <dbReference type="NCBI Taxonomy" id="2364126"/>
    <lineage>
        <taxon>Eukaryota</taxon>
        <taxon>Sar</taxon>
        <taxon>Alveolata</taxon>
        <taxon>Dinophyceae</taxon>
        <taxon>Prorocentrales</taxon>
        <taxon>Prorocentraceae</taxon>
        <taxon>Prorocentrum</taxon>
    </lineage>
</organism>
<dbReference type="Proteomes" id="UP001189429">
    <property type="component" value="Unassembled WGS sequence"/>
</dbReference>
<name>A0ABN9T6N0_9DINO</name>
<accession>A0ABN9T6N0</accession>
<sequence>MISILDDGDTNLDEFTNSIGNVASKTQMSVGVVQTISQQLVGDRGSHSHADNTSRVLDSHLEENETTHAADMQNKKKKKIESSITSDSNLQTSNVSGQPRPHVKKSRIDSSGSIDFSKGKPSNPSDHSLKDNPKISADDGISIDTRTAAARTQSGGACLVLSAGEAPALTISTKQAITMSKASGELHPNPA</sequence>
<protein>
    <submittedName>
        <fullName evidence="2">Uncharacterized protein</fullName>
    </submittedName>
</protein>
<feature type="compositionally biased region" description="Basic and acidic residues" evidence="1">
    <location>
        <begin position="127"/>
        <end position="137"/>
    </location>
</feature>
<feature type="compositionally biased region" description="Polar residues" evidence="1">
    <location>
        <begin position="109"/>
        <end position="126"/>
    </location>
</feature>
<gene>
    <name evidence="2" type="ORF">PCOR1329_LOCUS35934</name>
</gene>
<proteinExistence type="predicted"/>
<dbReference type="EMBL" id="CAUYUJ010014385">
    <property type="protein sequence ID" value="CAK0840502.1"/>
    <property type="molecule type" value="Genomic_DNA"/>
</dbReference>
<evidence type="ECO:0000256" key="1">
    <source>
        <dbReference type="SAM" id="MobiDB-lite"/>
    </source>
</evidence>